<keyword evidence="1" id="KW-1133">Transmembrane helix</keyword>
<protein>
    <submittedName>
        <fullName evidence="2">Uncharacterized protein</fullName>
    </submittedName>
</protein>
<dbReference type="EMBL" id="BAAAZI010000006">
    <property type="protein sequence ID" value="GAA4136962.1"/>
    <property type="molecule type" value="Genomic_DNA"/>
</dbReference>
<accession>A0ABP7YJ27</accession>
<evidence type="ECO:0000313" key="2">
    <source>
        <dbReference type="EMBL" id="GAA4136962.1"/>
    </source>
</evidence>
<keyword evidence="3" id="KW-1185">Reference proteome</keyword>
<keyword evidence="1" id="KW-0472">Membrane</keyword>
<feature type="transmembrane region" description="Helical" evidence="1">
    <location>
        <begin position="30"/>
        <end position="52"/>
    </location>
</feature>
<gene>
    <name evidence="2" type="ORF">GCM10022216_12590</name>
</gene>
<sequence length="103" mass="11279">MLNPVQKTMLQDDFEKFLKALQQKGSNLDFSLFGIYAGSILNFYVGSAVIAIEDKKEAALHLCSLFNSGLGNVISKADLKEMAEAISQDTTIDYSVIQPVFGL</sequence>
<comment type="caution">
    <text evidence="2">The sequence shown here is derived from an EMBL/GenBank/DDBJ whole genome shotgun (WGS) entry which is preliminary data.</text>
</comment>
<keyword evidence="1" id="KW-0812">Transmembrane</keyword>
<organism evidence="2 3">
    <name type="scientific">Sphingobacterium kyonggiense</name>
    <dbReference type="NCBI Taxonomy" id="714075"/>
    <lineage>
        <taxon>Bacteria</taxon>
        <taxon>Pseudomonadati</taxon>
        <taxon>Bacteroidota</taxon>
        <taxon>Sphingobacteriia</taxon>
        <taxon>Sphingobacteriales</taxon>
        <taxon>Sphingobacteriaceae</taxon>
        <taxon>Sphingobacterium</taxon>
    </lineage>
</organism>
<reference evidence="3" key="1">
    <citation type="journal article" date="2019" name="Int. J. Syst. Evol. Microbiol.">
        <title>The Global Catalogue of Microorganisms (GCM) 10K type strain sequencing project: providing services to taxonomists for standard genome sequencing and annotation.</title>
        <authorList>
            <consortium name="The Broad Institute Genomics Platform"/>
            <consortium name="The Broad Institute Genome Sequencing Center for Infectious Disease"/>
            <person name="Wu L."/>
            <person name="Ma J."/>
        </authorList>
    </citation>
    <scope>NUCLEOTIDE SEQUENCE [LARGE SCALE GENOMIC DNA]</scope>
    <source>
        <strain evidence="3">JCM 16704</strain>
    </source>
</reference>
<dbReference type="Proteomes" id="UP001500101">
    <property type="component" value="Unassembled WGS sequence"/>
</dbReference>
<dbReference type="RefSeq" id="WP_344673770.1">
    <property type="nucleotide sequence ID" value="NZ_BAAAZI010000006.1"/>
</dbReference>
<proteinExistence type="predicted"/>
<evidence type="ECO:0000256" key="1">
    <source>
        <dbReference type="SAM" id="Phobius"/>
    </source>
</evidence>
<evidence type="ECO:0000313" key="3">
    <source>
        <dbReference type="Proteomes" id="UP001500101"/>
    </source>
</evidence>
<name>A0ABP7YJ27_9SPHI</name>